<dbReference type="Proteomes" id="UP001552299">
    <property type="component" value="Unassembled WGS sequence"/>
</dbReference>
<gene>
    <name evidence="2" type="ORF">M5K25_003359</name>
</gene>
<comment type="caution">
    <text evidence="2">The sequence shown here is derived from an EMBL/GenBank/DDBJ whole genome shotgun (WGS) entry which is preliminary data.</text>
</comment>
<keyword evidence="3" id="KW-1185">Reference proteome</keyword>
<dbReference type="EMBL" id="JANQDX010000004">
    <property type="protein sequence ID" value="KAL0925052.1"/>
    <property type="molecule type" value="Genomic_DNA"/>
</dbReference>
<evidence type="ECO:0000313" key="2">
    <source>
        <dbReference type="EMBL" id="KAL0925052.1"/>
    </source>
</evidence>
<proteinExistence type="predicted"/>
<name>A0ABD0VIR7_DENTH</name>
<evidence type="ECO:0000313" key="3">
    <source>
        <dbReference type="Proteomes" id="UP001552299"/>
    </source>
</evidence>
<feature type="compositionally biased region" description="Basic and acidic residues" evidence="1">
    <location>
        <begin position="14"/>
        <end position="30"/>
    </location>
</feature>
<protein>
    <submittedName>
        <fullName evidence="2">Uncharacterized protein</fullName>
    </submittedName>
</protein>
<reference evidence="2 3" key="1">
    <citation type="journal article" date="2024" name="Plant Biotechnol. J.">
        <title>Dendrobium thyrsiflorum genome and its molecular insights into genes involved in important horticultural traits.</title>
        <authorList>
            <person name="Chen B."/>
            <person name="Wang J.Y."/>
            <person name="Zheng P.J."/>
            <person name="Li K.L."/>
            <person name="Liang Y.M."/>
            <person name="Chen X.F."/>
            <person name="Zhang C."/>
            <person name="Zhao X."/>
            <person name="He X."/>
            <person name="Zhang G.Q."/>
            <person name="Liu Z.J."/>
            <person name="Xu Q."/>
        </authorList>
    </citation>
    <scope>NUCLEOTIDE SEQUENCE [LARGE SCALE GENOMIC DNA]</scope>
    <source>
        <strain evidence="2">GZMU011</strain>
    </source>
</reference>
<accession>A0ABD0VIR7</accession>
<feature type="region of interest" description="Disordered" evidence="1">
    <location>
        <begin position="1"/>
        <end position="37"/>
    </location>
</feature>
<sequence>MDNGEITALTVDEMQTKETDRREREREQTRDGTPFPIGYGEYDFEATAFDLHSENKIFEVVYSHRVMLFRLANHGRRS</sequence>
<evidence type="ECO:0000256" key="1">
    <source>
        <dbReference type="SAM" id="MobiDB-lite"/>
    </source>
</evidence>
<organism evidence="2 3">
    <name type="scientific">Dendrobium thyrsiflorum</name>
    <name type="common">Pinecone-like raceme dendrobium</name>
    <name type="synonym">Orchid</name>
    <dbReference type="NCBI Taxonomy" id="117978"/>
    <lineage>
        <taxon>Eukaryota</taxon>
        <taxon>Viridiplantae</taxon>
        <taxon>Streptophyta</taxon>
        <taxon>Embryophyta</taxon>
        <taxon>Tracheophyta</taxon>
        <taxon>Spermatophyta</taxon>
        <taxon>Magnoliopsida</taxon>
        <taxon>Liliopsida</taxon>
        <taxon>Asparagales</taxon>
        <taxon>Orchidaceae</taxon>
        <taxon>Epidendroideae</taxon>
        <taxon>Malaxideae</taxon>
        <taxon>Dendrobiinae</taxon>
        <taxon>Dendrobium</taxon>
    </lineage>
</organism>
<dbReference type="AlphaFoldDB" id="A0ABD0VIR7"/>